<dbReference type="PANTHER" id="PTHR31138:SF4">
    <property type="entry name" value="DUF5923 DOMAIN-CONTAINING PROTEIN"/>
    <property type="match status" value="1"/>
</dbReference>
<feature type="domain" description="HAM1-like N-terminal" evidence="4">
    <location>
        <begin position="199"/>
        <end position="581"/>
    </location>
</feature>
<dbReference type="PANTHER" id="PTHR31138">
    <property type="entry name" value="CHROMOSOME 19, WHOLE GENOME SHOTGUN SEQUENCE"/>
    <property type="match status" value="1"/>
</dbReference>
<evidence type="ECO:0000256" key="2">
    <source>
        <dbReference type="SAM" id="MobiDB-lite"/>
    </source>
</evidence>
<evidence type="ECO:0000259" key="4">
    <source>
        <dbReference type="Pfam" id="PF19343"/>
    </source>
</evidence>
<dbReference type="InterPro" id="IPR045967">
    <property type="entry name" value="HAM1-like_N"/>
</dbReference>
<dbReference type="Pfam" id="PF14613">
    <property type="entry name" value="HAM1_C"/>
    <property type="match status" value="1"/>
</dbReference>
<evidence type="ECO:0000313" key="5">
    <source>
        <dbReference type="EMBL" id="KAJ8994294.1"/>
    </source>
</evidence>
<accession>A0AAN6F0R6</accession>
<organism evidence="5 6">
    <name type="scientific">Exophiala dermatitidis</name>
    <name type="common">Black yeast-like fungus</name>
    <name type="synonym">Wangiella dermatitidis</name>
    <dbReference type="NCBI Taxonomy" id="5970"/>
    <lineage>
        <taxon>Eukaryota</taxon>
        <taxon>Fungi</taxon>
        <taxon>Dikarya</taxon>
        <taxon>Ascomycota</taxon>
        <taxon>Pezizomycotina</taxon>
        <taxon>Eurotiomycetes</taxon>
        <taxon>Chaetothyriomycetidae</taxon>
        <taxon>Chaetothyriales</taxon>
        <taxon>Herpotrichiellaceae</taxon>
        <taxon>Exophiala</taxon>
    </lineage>
</organism>
<evidence type="ECO:0000256" key="1">
    <source>
        <dbReference type="SAM" id="Coils"/>
    </source>
</evidence>
<dbReference type="SUPFAM" id="SSF55394">
    <property type="entry name" value="Bactericidal permeability-increasing protein, BPI"/>
    <property type="match status" value="1"/>
</dbReference>
<name>A0AAN6F0R6_EXODE</name>
<keyword evidence="1" id="KW-0175">Coiled coil</keyword>
<proteinExistence type="predicted"/>
<evidence type="ECO:0000259" key="3">
    <source>
        <dbReference type="Pfam" id="PF14613"/>
    </source>
</evidence>
<reference evidence="5" key="1">
    <citation type="submission" date="2023-01" db="EMBL/GenBank/DDBJ databases">
        <title>Exophiala dermititidis isolated from Cystic Fibrosis Patient.</title>
        <authorList>
            <person name="Kurbessoian T."/>
            <person name="Crocker A."/>
            <person name="Murante D."/>
            <person name="Hogan D.A."/>
            <person name="Stajich J.E."/>
        </authorList>
    </citation>
    <scope>NUCLEOTIDE SEQUENCE</scope>
    <source>
        <strain evidence="5">Ex8</strain>
    </source>
</reference>
<evidence type="ECO:0000313" key="6">
    <source>
        <dbReference type="Proteomes" id="UP001161757"/>
    </source>
</evidence>
<gene>
    <name evidence="5" type="ORF">HRR80_001017</name>
</gene>
<feature type="domain" description="HAM1-like C-terminal" evidence="3">
    <location>
        <begin position="597"/>
        <end position="657"/>
    </location>
</feature>
<feature type="region of interest" description="Disordered" evidence="2">
    <location>
        <begin position="189"/>
        <end position="218"/>
    </location>
</feature>
<feature type="coiled-coil region" evidence="1">
    <location>
        <begin position="635"/>
        <end position="662"/>
    </location>
</feature>
<dbReference type="Proteomes" id="UP001161757">
    <property type="component" value="Unassembled WGS sequence"/>
</dbReference>
<protein>
    <recommendedName>
        <fullName evidence="7">Bactericidal permeability-increasing protein</fullName>
    </recommendedName>
</protein>
<dbReference type="GO" id="GO:0008289">
    <property type="term" value="F:lipid binding"/>
    <property type="evidence" value="ECO:0007669"/>
    <property type="project" value="InterPro"/>
</dbReference>
<dbReference type="EMBL" id="JAJGCB010000002">
    <property type="protein sequence ID" value="KAJ8994294.1"/>
    <property type="molecule type" value="Genomic_DNA"/>
</dbReference>
<dbReference type="AlphaFoldDB" id="A0AAN6F0R6"/>
<dbReference type="InterPro" id="IPR027842">
    <property type="entry name" value="HAM1-like_C"/>
</dbReference>
<dbReference type="Pfam" id="PF19343">
    <property type="entry name" value="HAM1_N"/>
    <property type="match status" value="1"/>
</dbReference>
<comment type="caution">
    <text evidence="5">The sequence shown here is derived from an EMBL/GenBank/DDBJ whole genome shotgun (WGS) entry which is preliminary data.</text>
</comment>
<sequence length="747" mass="84353">MSFLSSCCGFGRKRGGEDTAPLLPRYEDDTARERAIHQKLHTYQMLRALSKGYMPSNEQTIINLRTLLASDVLNPNNKDLSESGRLLIRNCRNWLKLFIELLQHKNSQDQIQDFVWNLTKSRISLDVNDIAYTASKAKSRAEAQAAYQSFRTVGSLLLANSDFRLFVNDVATIGRQVLADTAFSLSEAAEETGKQLEPSEQEQSAVSKPGADEGTLPSKDELEQNAEETTKVIASQAAKVGQDTIESAKDKFSGPQRETLLHRIKQAVLHLRKRTDYNDSVSTLSKLIQRYAVAYSRVADAAISTAQDDIDTNPALDRAVRNFWEFVSSFGDQEAWKQLEEDFKKVMSHAQSDPQFENFMVDVGNTVQRMLTDPEFFDNADKKLEELKEKSSKLGNDTDFRTDFDKFLHQAQVTVNAVMEDKDINGLMIATRRIYDIISPPNKVTNPDLITDAIHIFLPLLIRSVQYIPIPRVEVSVPEMDLLLENLILEPGRNVNSTSFLPYRLAVSTKNDLEIRKAHSKKVVSKAQSLVSITINGLSVAAQDLGFWIRGHAGLMHFADEGIASFYLDERGIDITLDLEIGREKLEQILTLRGVKVHIHKLDYKLRKSKLSWLGWLFKPFLKHLVRRSLEKAIAENIVNALRAANRELVFARERLRATRIADPQDVLTFIRAVMARLTPEEDPDVYTRVGVDAPKKGVFKGVYTPGSVVKLWHEEAMRAEEVVQDGEERGGGWRNDIFDVPVYGTT</sequence>
<dbReference type="InterPro" id="IPR017943">
    <property type="entry name" value="Bactericidal_perm-incr_a/b_dom"/>
</dbReference>
<dbReference type="Gene3D" id="3.15.10.10">
    <property type="entry name" value="Bactericidal permeability-increasing protein, domain 1"/>
    <property type="match status" value="1"/>
</dbReference>
<evidence type="ECO:0008006" key="7">
    <source>
        <dbReference type="Google" id="ProtNLM"/>
    </source>
</evidence>